<dbReference type="InterPro" id="IPR015341">
    <property type="entry name" value="Glyco_hydro_38_cen"/>
</dbReference>
<dbReference type="PANTHER" id="PTHR11607:SF3">
    <property type="entry name" value="LYSOSOMAL ALPHA-MANNOSIDASE"/>
    <property type="match status" value="1"/>
</dbReference>
<evidence type="ECO:0000256" key="6">
    <source>
        <dbReference type="ARBA" id="ARBA00023295"/>
    </source>
</evidence>
<dbReference type="InterPro" id="IPR028995">
    <property type="entry name" value="Glyco_hydro_57/38_cen_sf"/>
</dbReference>
<comment type="similarity">
    <text evidence="1 9">Belongs to the glycosyl hydrolase 38 family.</text>
</comment>
<keyword evidence="3 9" id="KW-0378">Hydrolase</keyword>
<sequence>VSSSLGGFLSSLRCMKMARSTRNVYLLLFVAIFIIMSLILYSSIDSPSGIRRVDKDAESKVARLQQKMSLLEQNLQSNGEEIVKLRAQLRESERLRKDLEKKQIEKENEIYDEKAEAAAEVKKHVDKQEKEEEEAGNGEQDKAQVPEPHGGNKAEVVRRFLSKTTRAAAVDVCPLRSNMSVPHTDIQMFDMYDLLAFDNPDGGVWKQGYEITYDAAAVKEQPQLEVIVMPHSHCDPGWLRTFEEYFDVQTKSILDGMVTHLPVQDEMSFIYAEVSFFELWWKGIDEATRDKVKSLIAAGRFELVTGGWVMADEANTHYSSIVAELMEGHEWIRNHLPKDALPRVHWSIDPFGLSPTLPFLMSAANVTRAAIQRVHYSVKKELARHRNLEFIWRQMWDSSKSTDVRTHMFPFYSYDVPHTCGPDPKVCCQFDFRRLSGGGFAGCPWGIAPQVITEDNVATRAALIYDQYRKKAQLYKTNAVLIPLGDDFRYDTQFEWKQQYENYQKLFEYMNDQKEWNVKARFGTLSDYFSIQEKHAAEQKIEMAVLSGDFFTYADRDDHYWSGYFTSRPFYKQLDRVLQHHLRAAEMLFTLSRMTGGESGPASDESFEKLVRARRAHALFQHHDGVTGTGKDAVVNDYGQKMLDALNGCEEVMAVATEILLQKKGSAPGQLQLDEHRKTHDALAERKPAEVGSSLILFNSLSSARREVACVRVADAKARVKRNGGDERPRQQLNPVVRLVGGVLTTSQDEFELCFDASVGPLSMQTYAVVMETKVEEEKGVVGGTASVEGSEFESKGSSGSVELKNDKISAQFDATTGMLQSITTVGATQPTSARMKFVKYGARGHKRMNNGGGDDLAGAYLFLPDGDAKEVPASDSQYITVQGPLMSRVYVRGPQEFRLFTTYSLAAGAPYVEIANEIDVTEKMQNVEVAMKIESSVASADSVYTDLNGMQMIRRRRQLNRLPLQAHFYPMPASAFIESPEERLSLLGAQALGVASLKAGELEVMLERRLLQDDGRGLQQGVTDNRRTVSHFRLMVEKMGGEKSEEKERMGFLSQPAYSASLALHYPWVQMISEDSDLSPSFTGLHASLPCDTHIVTLRTSAAPTKYESPRPTTAPASSAALVLHRPLVDCRSTIPAAAECAAAAAASEDSFSALFGGHVKSASPATLTLLYESKGATDRLSIQPQEIKTYKLNF</sequence>
<keyword evidence="2 9" id="KW-0479">Metal-binding</keyword>
<evidence type="ECO:0000256" key="7">
    <source>
        <dbReference type="ARBA" id="ARBA00059516"/>
    </source>
</evidence>
<dbReference type="Pfam" id="PF01074">
    <property type="entry name" value="Glyco_hydro_38N"/>
    <property type="match status" value="1"/>
</dbReference>
<feature type="compositionally biased region" description="Basic and acidic residues" evidence="10">
    <location>
        <begin position="139"/>
        <end position="153"/>
    </location>
</feature>
<dbReference type="GO" id="GO:0006491">
    <property type="term" value="P:N-glycan processing"/>
    <property type="evidence" value="ECO:0007669"/>
    <property type="project" value="TreeGrafter"/>
</dbReference>
<dbReference type="InterPro" id="IPR011330">
    <property type="entry name" value="Glyco_hydro/deAcase_b/a-brl"/>
</dbReference>
<dbReference type="SMART" id="SM00872">
    <property type="entry name" value="Alpha-mann_mid"/>
    <property type="match status" value="1"/>
</dbReference>
<dbReference type="InterPro" id="IPR037094">
    <property type="entry name" value="Glyco_hydro_38_cen_sf"/>
</dbReference>
<evidence type="ECO:0000256" key="2">
    <source>
        <dbReference type="ARBA" id="ARBA00022723"/>
    </source>
</evidence>
<evidence type="ECO:0000256" key="4">
    <source>
        <dbReference type="ARBA" id="ARBA00022833"/>
    </source>
</evidence>
<evidence type="ECO:0000256" key="10">
    <source>
        <dbReference type="SAM" id="MobiDB-lite"/>
    </source>
</evidence>
<dbReference type="GO" id="GO:0030246">
    <property type="term" value="F:carbohydrate binding"/>
    <property type="evidence" value="ECO:0007669"/>
    <property type="project" value="InterPro"/>
</dbReference>
<keyword evidence="14" id="KW-1185">Reference proteome</keyword>
<reference evidence="13" key="1">
    <citation type="submission" date="2023-10" db="EMBL/GenBank/DDBJ databases">
        <title>Genome assembly of Pristionchus species.</title>
        <authorList>
            <person name="Yoshida K."/>
            <person name="Sommer R.J."/>
        </authorList>
    </citation>
    <scope>NUCLEOTIDE SEQUENCE</scope>
    <source>
        <strain evidence="13">RS5133</strain>
    </source>
</reference>
<comment type="cofactor">
    <cofactor evidence="9">
        <name>Zn(2+)</name>
        <dbReference type="ChEBI" id="CHEBI:29105"/>
    </cofactor>
    <text evidence="9">Binds 1 zinc ion per subunit.</text>
</comment>
<dbReference type="GO" id="GO:0006013">
    <property type="term" value="P:mannose metabolic process"/>
    <property type="evidence" value="ECO:0007669"/>
    <property type="project" value="InterPro"/>
</dbReference>
<accession>A0AAV5UQ91</accession>
<dbReference type="Gene3D" id="1.20.1270.50">
    <property type="entry name" value="Glycoside hydrolase family 38, central domain"/>
    <property type="match status" value="1"/>
</dbReference>
<dbReference type="CDD" id="cd10809">
    <property type="entry name" value="GH38N_AMII_GMII_SfManIII_like"/>
    <property type="match status" value="1"/>
</dbReference>
<dbReference type="Pfam" id="PF09261">
    <property type="entry name" value="Alpha-mann_mid"/>
    <property type="match status" value="1"/>
</dbReference>
<evidence type="ECO:0000256" key="3">
    <source>
        <dbReference type="ARBA" id="ARBA00022801"/>
    </source>
</evidence>
<comment type="function">
    <text evidence="7">Catalyzes the first committed step in the biosynthesis of complex N-glycans. It controls conversion of high mannose to complex N-glycans; the final hydrolytic step in the N-glycan maturation pathway.</text>
</comment>
<dbReference type="Gene3D" id="2.70.98.30">
    <property type="entry name" value="Golgi alpha-mannosidase II, domain 4"/>
    <property type="match status" value="1"/>
</dbReference>
<feature type="domain" description="Glycoside hydrolase family 38 central" evidence="12">
    <location>
        <begin position="559"/>
        <end position="642"/>
    </location>
</feature>
<keyword evidence="5" id="KW-1015">Disulfide bond</keyword>
<dbReference type="InterPro" id="IPR011682">
    <property type="entry name" value="Glyco_hydro_38_C"/>
</dbReference>
<proteinExistence type="inferred from homology"/>
<keyword evidence="6 9" id="KW-0326">Glycosidase</keyword>
<feature type="compositionally biased region" description="Basic and acidic residues" evidence="10">
    <location>
        <begin position="121"/>
        <end position="130"/>
    </location>
</feature>
<dbReference type="GO" id="GO:0004572">
    <property type="term" value="F:mannosyl-oligosaccharide 1,3-1,6-alpha-mannosidase activity"/>
    <property type="evidence" value="ECO:0007669"/>
    <property type="project" value="UniProtKB-EC"/>
</dbReference>
<evidence type="ECO:0000256" key="8">
    <source>
        <dbReference type="ARBA" id="ARBA00093232"/>
    </source>
</evidence>
<dbReference type="InterPro" id="IPR011013">
    <property type="entry name" value="Gal_mutarotase_sf_dom"/>
</dbReference>
<dbReference type="Gene3D" id="3.20.110.10">
    <property type="entry name" value="Glycoside hydrolase 38, N terminal domain"/>
    <property type="match status" value="1"/>
</dbReference>
<feature type="region of interest" description="Disordered" evidence="10">
    <location>
        <begin position="121"/>
        <end position="153"/>
    </location>
</feature>
<comment type="catalytic activity">
    <reaction evidence="8">
        <text>N(4)-{beta-D-GlcNAc-(1-&gt;2)-alpha-D-Man-(1-&gt;3)-[alpha-D-Man-(1-&gt;3)-[alpha-D-Man-(1-&gt;6)]-alpha-D-Man-(1-&gt;6)]-beta-D-Man-(1-&gt;4)-beta-D-GlcNAc-(1-&gt;4)-beta-D-GlcNAc}-L-asparaginyl-[protein] + 2 H2O = 2 alpha-D-mannopyranose + an N(4)-{beta-D-GlcNAc-(1-&gt;2)-alpha-D-Man-(1-&gt;3)-[alpha-D-Man-(1-&gt;6)]-beta-D-Man-(1-&gt;4)-beta-D-GlcNAc-(1-&gt;4)-beta-D-GlcNAc}-L-asparaginyl-[protein]</text>
        <dbReference type="Rhea" id="RHEA:56052"/>
        <dbReference type="Rhea" id="RHEA-COMP:14368"/>
        <dbReference type="Rhea" id="RHEA-COMP:14369"/>
        <dbReference type="ChEBI" id="CHEBI:15377"/>
        <dbReference type="ChEBI" id="CHEBI:28729"/>
        <dbReference type="ChEBI" id="CHEBI:60615"/>
        <dbReference type="ChEBI" id="CHEBI:60625"/>
        <dbReference type="EC" id="3.2.1.114"/>
    </reaction>
</comment>
<evidence type="ECO:0000256" key="11">
    <source>
        <dbReference type="SAM" id="Phobius"/>
    </source>
</evidence>
<dbReference type="SUPFAM" id="SSF74650">
    <property type="entry name" value="Galactose mutarotase-like"/>
    <property type="match status" value="1"/>
</dbReference>
<dbReference type="GO" id="GO:0000139">
    <property type="term" value="C:Golgi membrane"/>
    <property type="evidence" value="ECO:0007669"/>
    <property type="project" value="TreeGrafter"/>
</dbReference>
<keyword evidence="11" id="KW-0812">Transmembrane</keyword>
<dbReference type="InterPro" id="IPR013780">
    <property type="entry name" value="Glyco_hydro_b"/>
</dbReference>
<keyword evidence="11" id="KW-1133">Transmembrane helix</keyword>
<feature type="non-terminal residue" evidence="13">
    <location>
        <position position="1"/>
    </location>
</feature>
<evidence type="ECO:0000259" key="12">
    <source>
        <dbReference type="SMART" id="SM00872"/>
    </source>
</evidence>
<keyword evidence="4 9" id="KW-0862">Zinc</keyword>
<dbReference type="EMBL" id="BTSY01000001">
    <property type="protein sequence ID" value="GMT09292.1"/>
    <property type="molecule type" value="Genomic_DNA"/>
</dbReference>
<gene>
    <name evidence="13" type="ORF">PFISCL1PPCAC_589</name>
</gene>
<dbReference type="SUPFAM" id="SSF88688">
    <property type="entry name" value="Families 57/38 glycoside transferase middle domain"/>
    <property type="match status" value="1"/>
</dbReference>
<dbReference type="Proteomes" id="UP001432322">
    <property type="component" value="Unassembled WGS sequence"/>
</dbReference>
<dbReference type="InterPro" id="IPR027291">
    <property type="entry name" value="Glyco_hydro_38_N_sf"/>
</dbReference>
<organism evidence="13 14">
    <name type="scientific">Pristionchus fissidentatus</name>
    <dbReference type="NCBI Taxonomy" id="1538716"/>
    <lineage>
        <taxon>Eukaryota</taxon>
        <taxon>Metazoa</taxon>
        <taxon>Ecdysozoa</taxon>
        <taxon>Nematoda</taxon>
        <taxon>Chromadorea</taxon>
        <taxon>Rhabditida</taxon>
        <taxon>Rhabditina</taxon>
        <taxon>Diplogasteromorpha</taxon>
        <taxon>Diplogasteroidea</taxon>
        <taxon>Neodiplogasteridae</taxon>
        <taxon>Pristionchus</taxon>
    </lineage>
</organism>
<dbReference type="PANTHER" id="PTHR11607">
    <property type="entry name" value="ALPHA-MANNOSIDASE"/>
    <property type="match status" value="1"/>
</dbReference>
<protein>
    <recommendedName>
        <fullName evidence="9">Alpha-mannosidase</fullName>
        <ecNumber evidence="9">3.2.1.-</ecNumber>
    </recommendedName>
</protein>
<dbReference type="GO" id="GO:0046872">
    <property type="term" value="F:metal ion binding"/>
    <property type="evidence" value="ECO:0007669"/>
    <property type="project" value="UniProtKB-KW"/>
</dbReference>
<evidence type="ECO:0000313" key="13">
    <source>
        <dbReference type="EMBL" id="GMT09292.1"/>
    </source>
</evidence>
<comment type="caution">
    <text evidence="13">The sequence shown here is derived from an EMBL/GenBank/DDBJ whole genome shotgun (WGS) entry which is preliminary data.</text>
</comment>
<name>A0AAV5UQ91_9BILA</name>
<dbReference type="AlphaFoldDB" id="A0AAV5UQ91"/>
<keyword evidence="11" id="KW-0472">Membrane</keyword>
<evidence type="ECO:0000256" key="1">
    <source>
        <dbReference type="ARBA" id="ARBA00009792"/>
    </source>
</evidence>
<evidence type="ECO:0000256" key="9">
    <source>
        <dbReference type="RuleBase" id="RU361199"/>
    </source>
</evidence>
<dbReference type="Pfam" id="PF07748">
    <property type="entry name" value="Glyco_hydro_38C"/>
    <property type="match status" value="1"/>
</dbReference>
<dbReference type="EC" id="3.2.1.-" evidence="9"/>
<evidence type="ECO:0000256" key="5">
    <source>
        <dbReference type="ARBA" id="ARBA00023157"/>
    </source>
</evidence>
<dbReference type="SUPFAM" id="SSF88713">
    <property type="entry name" value="Glycoside hydrolase/deacetylase"/>
    <property type="match status" value="1"/>
</dbReference>
<dbReference type="Gene3D" id="2.60.40.1180">
    <property type="entry name" value="Golgi alpha-mannosidase II"/>
    <property type="match status" value="1"/>
</dbReference>
<dbReference type="FunFam" id="1.20.1270.50:FF:000001">
    <property type="entry name" value="Alpha-mannosidase"/>
    <property type="match status" value="1"/>
</dbReference>
<dbReference type="InterPro" id="IPR000602">
    <property type="entry name" value="Glyco_hydro_38_N"/>
</dbReference>
<dbReference type="FunFam" id="3.20.110.10:FF:000003">
    <property type="entry name" value="Alpha-mannosidase"/>
    <property type="match status" value="1"/>
</dbReference>
<evidence type="ECO:0000313" key="14">
    <source>
        <dbReference type="Proteomes" id="UP001432322"/>
    </source>
</evidence>
<dbReference type="InterPro" id="IPR050843">
    <property type="entry name" value="Glycosyl_Hydrlase_38"/>
</dbReference>
<feature type="transmembrane region" description="Helical" evidence="11">
    <location>
        <begin position="24"/>
        <end position="44"/>
    </location>
</feature>